<gene>
    <name evidence="3" type="ORF">DXV75_01975</name>
</gene>
<feature type="transmembrane region" description="Helical" evidence="1">
    <location>
        <begin position="123"/>
        <end position="140"/>
    </location>
</feature>
<keyword evidence="1" id="KW-0812">Transmembrane</keyword>
<evidence type="ECO:0000259" key="2">
    <source>
        <dbReference type="Pfam" id="PF06181"/>
    </source>
</evidence>
<comment type="caution">
    <text evidence="3">The sequence shown here is derived from an EMBL/GenBank/DDBJ whole genome shotgun (WGS) entry which is preliminary data.</text>
</comment>
<sequence>MENYLFEVSHLVFRFFHIVAGIAWIGASFYFVWLDNNLTKPPQWKQQQGIGGDLWAIHAGGIYEIAKYQSGPGQMPERLHWFKWEAYTTWISGALLFSLLYYVGADVYLIDPSKSALQQAWDITLSVLSIALGYLIYRVLCKTPLLGCGRLFTVVALGLLSLWAWGIDDLFSDRAVYIHVGALIGTCMAGNVFHVIMPSQRHMVDMISSGKQPDPSFSLRAKQVSIHNNYATLPILFIMLSNHFAFTYAHEMAWLVLIALFVVGMWIRHFFNLKNRGIYKPAVLVSGIGAFFVVILAIAPWSQQSSAASDDPVSDSRAWQIIEQRCTECHSENPSSQLFDSAPAGLVLDTPAQARQFAALINSRAVVSKDMPLANLTRMTHEERALIGRWASRQ</sequence>
<feature type="transmembrane region" description="Helical" evidence="1">
    <location>
        <begin position="12"/>
        <end position="33"/>
    </location>
</feature>
<evidence type="ECO:0000256" key="1">
    <source>
        <dbReference type="SAM" id="Phobius"/>
    </source>
</evidence>
<keyword evidence="1" id="KW-0472">Membrane</keyword>
<reference evidence="4" key="1">
    <citation type="submission" date="2018-08" db="EMBL/GenBank/DDBJ databases">
        <authorList>
            <person name="Zhang J."/>
            <person name="Du Z.-J."/>
        </authorList>
    </citation>
    <scope>NUCLEOTIDE SEQUENCE [LARGE SCALE GENOMIC DNA]</scope>
    <source>
        <strain evidence="4">KCTC 52655</strain>
    </source>
</reference>
<feature type="transmembrane region" description="Helical" evidence="1">
    <location>
        <begin position="252"/>
        <end position="271"/>
    </location>
</feature>
<keyword evidence="4" id="KW-1185">Reference proteome</keyword>
<evidence type="ECO:0000313" key="4">
    <source>
        <dbReference type="Proteomes" id="UP000256561"/>
    </source>
</evidence>
<dbReference type="RefSeq" id="WP_115591538.1">
    <property type="nucleotide sequence ID" value="NZ_QRHA01000001.1"/>
</dbReference>
<dbReference type="Proteomes" id="UP000256561">
    <property type="component" value="Unassembled WGS sequence"/>
</dbReference>
<feature type="transmembrane region" description="Helical" evidence="1">
    <location>
        <begin position="147"/>
        <end position="165"/>
    </location>
</feature>
<proteinExistence type="predicted"/>
<organism evidence="3 4">
    <name type="scientific">Alteromonas aestuariivivens</name>
    <dbReference type="NCBI Taxonomy" id="1938339"/>
    <lineage>
        <taxon>Bacteria</taxon>
        <taxon>Pseudomonadati</taxon>
        <taxon>Pseudomonadota</taxon>
        <taxon>Gammaproteobacteria</taxon>
        <taxon>Alteromonadales</taxon>
        <taxon>Alteromonadaceae</taxon>
        <taxon>Alteromonas/Salinimonas group</taxon>
        <taxon>Alteromonas</taxon>
    </lineage>
</organism>
<accession>A0A3D8MGA4</accession>
<dbReference type="EMBL" id="QRHA01000001">
    <property type="protein sequence ID" value="RDV29248.1"/>
    <property type="molecule type" value="Genomic_DNA"/>
</dbReference>
<evidence type="ECO:0000313" key="3">
    <source>
        <dbReference type="EMBL" id="RDV29248.1"/>
    </source>
</evidence>
<dbReference type="AlphaFoldDB" id="A0A3D8MGA4"/>
<feature type="transmembrane region" description="Helical" evidence="1">
    <location>
        <begin position="283"/>
        <end position="302"/>
    </location>
</feature>
<keyword evidence="1" id="KW-1133">Transmembrane helix</keyword>
<feature type="transmembrane region" description="Helical" evidence="1">
    <location>
        <begin position="84"/>
        <end position="103"/>
    </location>
</feature>
<feature type="domain" description="Urate oxidase N-terminal" evidence="2">
    <location>
        <begin position="4"/>
        <end position="298"/>
    </location>
</feature>
<dbReference type="Pfam" id="PF06181">
    <property type="entry name" value="Urate_ox_N"/>
    <property type="match status" value="1"/>
</dbReference>
<feature type="transmembrane region" description="Helical" evidence="1">
    <location>
        <begin position="230"/>
        <end position="246"/>
    </location>
</feature>
<protein>
    <recommendedName>
        <fullName evidence="2">Urate oxidase N-terminal domain-containing protein</fullName>
    </recommendedName>
</protein>
<dbReference type="InterPro" id="IPR010389">
    <property type="entry name" value="Urate_ox_N"/>
</dbReference>
<name>A0A3D8MGA4_9ALTE</name>
<dbReference type="OrthoDB" id="9787495at2"/>
<feature type="transmembrane region" description="Helical" evidence="1">
    <location>
        <begin position="177"/>
        <end position="197"/>
    </location>
</feature>